<sequence length="644" mass="68349">MNLTLLALQLLNGIALGVLYLLIASGLSVIFGMTDIINFGHGALYMLGAYVGLSVFNFAGSFWVALIVAPLIVGVVGGLLERTTLHRIYDRDPLYHIILTFGLALMIADAVELIWGKGPQQFSAPEILSGAMELGPIFYPRYKLFLIVAGAAVALGIWLLFEKTDFGLIVRGGAQSPDTVRIMGVNVSNYFTLVFVLASILAGVAGVLAGPFLNVSPTMGDSILIVAFITVVVGGLGSFRGSVVAALLIGLLQSLGTVFLPQLTGFTIYILMIGVLLLRPQGLLGEYEVRSESTKVTFSEIIDPVPVTDRRVLGLIAVLAVVPLGIGTFYSSFFVGLLSLMFIWAILALSLDMVMGYMGLLSFGHAAFFGIGAYVTGLTVLNVYNSFLLAAAVSIVLSAIVAYIIGVMSIRLSGVFFAMITLAFAQMFYQLALTWDVVTGGSDGLSIPSMELFGLGLVNLGNTVIFYYVSLLVAVGVYAGAVRFLDSPFGRIVTAIRESERRVSFLGYDTNTFKRRAFAISGAIGGLAGALLAAYQTFVSPSTLFWVVSGDVVIAMMFGGMGTLFGPMIGGAAFVALSEILSSYTDQWRFVLGLLLVLTIMAAPRGLVTVYQSLIERLRDRAGSGGGPTAAPEQTPARDGGEPE</sequence>
<feature type="transmembrane region" description="Helical" evidence="7">
    <location>
        <begin position="93"/>
        <end position="115"/>
    </location>
</feature>
<feature type="region of interest" description="Disordered" evidence="6">
    <location>
        <begin position="622"/>
        <end position="644"/>
    </location>
</feature>
<comment type="caution">
    <text evidence="8">The sequence shown here is derived from an EMBL/GenBank/DDBJ whole genome shotgun (WGS) entry which is preliminary data.</text>
</comment>
<gene>
    <name evidence="8" type="ORF">H5V44_07785</name>
</gene>
<organism evidence="8 9">
    <name type="scientific">Halobellus ruber</name>
    <dbReference type="NCBI Taxonomy" id="2761102"/>
    <lineage>
        <taxon>Archaea</taxon>
        <taxon>Methanobacteriati</taxon>
        <taxon>Methanobacteriota</taxon>
        <taxon>Stenosarchaea group</taxon>
        <taxon>Halobacteria</taxon>
        <taxon>Halobacteriales</taxon>
        <taxon>Haloferacaceae</taxon>
        <taxon>Halobellus</taxon>
    </lineage>
</organism>
<feature type="transmembrane region" description="Helical" evidence="7">
    <location>
        <begin position="225"/>
        <end position="251"/>
    </location>
</feature>
<dbReference type="AlphaFoldDB" id="A0A7J9SHK0"/>
<feature type="transmembrane region" description="Helical" evidence="7">
    <location>
        <begin position="387"/>
        <end position="405"/>
    </location>
</feature>
<dbReference type="EMBL" id="JACKXD010000002">
    <property type="protein sequence ID" value="MBB6646188.1"/>
    <property type="molecule type" value="Genomic_DNA"/>
</dbReference>
<feature type="transmembrane region" description="Helical" evidence="7">
    <location>
        <begin position="589"/>
        <end position="611"/>
    </location>
</feature>
<dbReference type="GO" id="GO:0015658">
    <property type="term" value="F:branched-chain amino acid transmembrane transporter activity"/>
    <property type="evidence" value="ECO:0007669"/>
    <property type="project" value="InterPro"/>
</dbReference>
<keyword evidence="9" id="KW-1185">Reference proteome</keyword>
<comment type="subcellular location">
    <subcellularLocation>
        <location evidence="1">Cell membrane</location>
        <topology evidence="1">Multi-pass membrane protein</topology>
    </subcellularLocation>
</comment>
<feature type="transmembrane region" description="Helical" evidence="7">
    <location>
        <begin position="142"/>
        <end position="161"/>
    </location>
</feature>
<dbReference type="CDD" id="cd06581">
    <property type="entry name" value="TM_PBP1_LivM_like"/>
    <property type="match status" value="1"/>
</dbReference>
<keyword evidence="2" id="KW-1003">Cell membrane</keyword>
<feature type="transmembrane region" description="Helical" evidence="7">
    <location>
        <begin position="517"/>
        <end position="538"/>
    </location>
</feature>
<feature type="transmembrane region" description="Helical" evidence="7">
    <location>
        <begin position="314"/>
        <end position="347"/>
    </location>
</feature>
<dbReference type="InterPro" id="IPR043428">
    <property type="entry name" value="LivM-like"/>
</dbReference>
<dbReference type="PANTHER" id="PTHR30482:SF17">
    <property type="entry name" value="ABC TRANSPORTER ATP-BINDING PROTEIN"/>
    <property type="match status" value="1"/>
</dbReference>
<dbReference type="RefSeq" id="WP_185192539.1">
    <property type="nucleotide sequence ID" value="NZ_JACKXD010000002.1"/>
</dbReference>
<feature type="transmembrane region" description="Helical" evidence="7">
    <location>
        <begin position="36"/>
        <end position="56"/>
    </location>
</feature>
<evidence type="ECO:0000256" key="3">
    <source>
        <dbReference type="ARBA" id="ARBA00022692"/>
    </source>
</evidence>
<dbReference type="CDD" id="cd06582">
    <property type="entry name" value="TM_PBP1_LivH_like"/>
    <property type="match status" value="1"/>
</dbReference>
<evidence type="ECO:0000313" key="8">
    <source>
        <dbReference type="EMBL" id="MBB6646188.1"/>
    </source>
</evidence>
<keyword evidence="3 7" id="KW-0812">Transmembrane</keyword>
<evidence type="ECO:0000256" key="5">
    <source>
        <dbReference type="ARBA" id="ARBA00023136"/>
    </source>
</evidence>
<evidence type="ECO:0000256" key="2">
    <source>
        <dbReference type="ARBA" id="ARBA00022475"/>
    </source>
</evidence>
<accession>A0A7J9SHK0</accession>
<evidence type="ECO:0000256" key="7">
    <source>
        <dbReference type="SAM" id="Phobius"/>
    </source>
</evidence>
<feature type="transmembrane region" description="Helical" evidence="7">
    <location>
        <begin position="190"/>
        <end position="213"/>
    </location>
</feature>
<reference evidence="8 9" key="1">
    <citation type="submission" date="2020-08" db="EMBL/GenBank/DDBJ databases">
        <authorList>
            <person name="Seo M.-J."/>
        </authorList>
    </citation>
    <scope>NUCLEOTIDE SEQUENCE [LARGE SCALE GENOMIC DNA]</scope>
    <source>
        <strain evidence="8 9">MBLA0160</strain>
    </source>
</reference>
<evidence type="ECO:0000313" key="9">
    <source>
        <dbReference type="Proteomes" id="UP000546257"/>
    </source>
</evidence>
<feature type="transmembrane region" description="Helical" evidence="7">
    <location>
        <begin position="6"/>
        <end position="24"/>
    </location>
</feature>
<dbReference type="PANTHER" id="PTHR30482">
    <property type="entry name" value="HIGH-AFFINITY BRANCHED-CHAIN AMINO ACID TRANSPORT SYSTEM PERMEASE"/>
    <property type="match status" value="1"/>
</dbReference>
<dbReference type="Pfam" id="PF02653">
    <property type="entry name" value="BPD_transp_2"/>
    <property type="match status" value="2"/>
</dbReference>
<evidence type="ECO:0000256" key="1">
    <source>
        <dbReference type="ARBA" id="ARBA00004651"/>
    </source>
</evidence>
<feature type="transmembrane region" description="Helical" evidence="7">
    <location>
        <begin position="412"/>
        <end position="432"/>
    </location>
</feature>
<evidence type="ECO:0000256" key="4">
    <source>
        <dbReference type="ARBA" id="ARBA00022989"/>
    </source>
</evidence>
<dbReference type="Proteomes" id="UP000546257">
    <property type="component" value="Unassembled WGS sequence"/>
</dbReference>
<name>A0A7J9SHK0_9EURY</name>
<feature type="transmembrane region" description="Helical" evidence="7">
    <location>
        <begin position="258"/>
        <end position="278"/>
    </location>
</feature>
<dbReference type="InterPro" id="IPR001851">
    <property type="entry name" value="ABC_transp_permease"/>
</dbReference>
<feature type="transmembrane region" description="Helical" evidence="7">
    <location>
        <begin position="452"/>
        <end position="481"/>
    </location>
</feature>
<feature type="transmembrane region" description="Helical" evidence="7">
    <location>
        <begin position="544"/>
        <end position="577"/>
    </location>
</feature>
<keyword evidence="4 7" id="KW-1133">Transmembrane helix</keyword>
<protein>
    <submittedName>
        <fullName evidence="8">ABC transporter permease</fullName>
    </submittedName>
</protein>
<evidence type="ECO:0000256" key="6">
    <source>
        <dbReference type="SAM" id="MobiDB-lite"/>
    </source>
</evidence>
<keyword evidence="5 7" id="KW-0472">Membrane</keyword>
<dbReference type="GO" id="GO:0005886">
    <property type="term" value="C:plasma membrane"/>
    <property type="evidence" value="ECO:0007669"/>
    <property type="project" value="UniProtKB-SubCell"/>
</dbReference>
<proteinExistence type="predicted"/>
<feature type="transmembrane region" description="Helical" evidence="7">
    <location>
        <begin position="62"/>
        <end position="81"/>
    </location>
</feature>